<name>A0A6I6H2B3_VARPD</name>
<reference evidence="1 2" key="1">
    <citation type="submission" date="2019-12" db="EMBL/GenBank/DDBJ databases">
        <title>Hybrid Genome Assemblies of two High G+C Isolates from Undergraduate Microbiology Courses.</title>
        <authorList>
            <person name="Ne Ville C.J."/>
            <person name="Enright D."/>
            <person name="Hernandez I."/>
            <person name="Dodsworth J."/>
            <person name="Orwin P.M."/>
        </authorList>
    </citation>
    <scope>NUCLEOTIDE SEQUENCE [LARGE SCALE GENOMIC DNA]</scope>
    <source>
        <strain evidence="1 2">CSUSB</strain>
    </source>
</reference>
<sequence length="105" mass="11906">MVDANESDLRLFTSMAEKASRDMVASGGQQLLEVRPLQKTTLGGRPALFFEAIHTTKEGRNMVVRQYLVPTDEQELRFTFHVAVDDQRSLLPLIERVESSVTIDR</sequence>
<gene>
    <name evidence="1" type="ORF">GOQ09_04810</name>
</gene>
<proteinExistence type="predicted"/>
<dbReference type="RefSeq" id="WP_157612118.1">
    <property type="nucleotide sequence ID" value="NZ_CP046622.1"/>
</dbReference>
<protein>
    <submittedName>
        <fullName evidence="1">Uncharacterized protein</fullName>
    </submittedName>
</protein>
<evidence type="ECO:0000313" key="2">
    <source>
        <dbReference type="Proteomes" id="UP000425817"/>
    </source>
</evidence>
<accession>A0A6I6H2B3</accession>
<organism evidence="1 2">
    <name type="scientific">Variovorax paradoxus</name>
    <dbReference type="NCBI Taxonomy" id="34073"/>
    <lineage>
        <taxon>Bacteria</taxon>
        <taxon>Pseudomonadati</taxon>
        <taxon>Pseudomonadota</taxon>
        <taxon>Betaproteobacteria</taxon>
        <taxon>Burkholderiales</taxon>
        <taxon>Comamonadaceae</taxon>
        <taxon>Variovorax</taxon>
    </lineage>
</organism>
<evidence type="ECO:0000313" key="1">
    <source>
        <dbReference type="EMBL" id="QGW80943.1"/>
    </source>
</evidence>
<dbReference type="EMBL" id="CP046622">
    <property type="protein sequence ID" value="QGW80943.1"/>
    <property type="molecule type" value="Genomic_DNA"/>
</dbReference>
<dbReference type="AlphaFoldDB" id="A0A6I6H2B3"/>
<dbReference type="Proteomes" id="UP000425817">
    <property type="component" value="Chromosome"/>
</dbReference>